<organism evidence="1 2">
    <name type="scientific">Colletotrichum asianum</name>
    <dbReference type="NCBI Taxonomy" id="702518"/>
    <lineage>
        <taxon>Eukaryota</taxon>
        <taxon>Fungi</taxon>
        <taxon>Dikarya</taxon>
        <taxon>Ascomycota</taxon>
        <taxon>Pezizomycotina</taxon>
        <taxon>Sordariomycetes</taxon>
        <taxon>Hypocreomycetidae</taxon>
        <taxon>Glomerellales</taxon>
        <taxon>Glomerellaceae</taxon>
        <taxon>Colletotrichum</taxon>
        <taxon>Colletotrichum gloeosporioides species complex</taxon>
    </lineage>
</organism>
<gene>
    <name evidence="1" type="ORF">GQ607_005052</name>
</gene>
<dbReference type="AlphaFoldDB" id="A0A8H3WNW7"/>
<proteinExistence type="predicted"/>
<comment type="caution">
    <text evidence="1">The sequence shown here is derived from an EMBL/GenBank/DDBJ whole genome shotgun (WGS) entry which is preliminary data.</text>
</comment>
<dbReference type="Proteomes" id="UP000434172">
    <property type="component" value="Unassembled WGS sequence"/>
</dbReference>
<evidence type="ECO:0000313" key="1">
    <source>
        <dbReference type="EMBL" id="KAF0327843.1"/>
    </source>
</evidence>
<dbReference type="EMBL" id="WOWK01000021">
    <property type="protein sequence ID" value="KAF0327843.1"/>
    <property type="molecule type" value="Genomic_DNA"/>
</dbReference>
<sequence length="183" mass="19967">MPFRPCIGVPVCLSMDPRAHPDHSHEVSSFMLTPFFNSVAGRERSRREFNMERKAAKHCSDPPSPTPAPCLSDALDLEIDTTGARADASPDKDTLDDAYDDGSFFLAPTSHTNQPLCPPRPPILVSELTTAGELLSSSIEGYTGVLHPDHSMSTQIDSLSNTTTFLALAASWSYHYRHTHGIS</sequence>
<keyword evidence="2" id="KW-1185">Reference proteome</keyword>
<reference evidence="1 2" key="1">
    <citation type="submission" date="2019-12" db="EMBL/GenBank/DDBJ databases">
        <title>A genome sequence resource for the geographically widespread anthracnose pathogen Colletotrichum asianum.</title>
        <authorList>
            <person name="Meng Y."/>
        </authorList>
    </citation>
    <scope>NUCLEOTIDE SEQUENCE [LARGE SCALE GENOMIC DNA]</scope>
    <source>
        <strain evidence="1 2">ICMP 18580</strain>
    </source>
</reference>
<name>A0A8H3WNW7_9PEZI</name>
<accession>A0A8H3WNW7</accession>
<protein>
    <submittedName>
        <fullName evidence="1">Uncharacterized protein</fullName>
    </submittedName>
</protein>
<evidence type="ECO:0000313" key="2">
    <source>
        <dbReference type="Proteomes" id="UP000434172"/>
    </source>
</evidence>